<dbReference type="EMBL" id="AP025184">
    <property type="protein sequence ID" value="BDB55115.1"/>
    <property type="molecule type" value="Genomic_DNA"/>
</dbReference>
<feature type="compositionally biased region" description="Low complexity" evidence="1">
    <location>
        <begin position="134"/>
        <end position="156"/>
    </location>
</feature>
<dbReference type="Proteomes" id="UP001319867">
    <property type="component" value="Chromosome"/>
</dbReference>
<reference evidence="3 4" key="1">
    <citation type="journal article" date="2022" name="Int. J. Syst. Evol. Microbiol.">
        <title>Flavobacterium ammonificans sp. nov. and Flavobacterium ammoniigenes sp. nov., ammonifying bacteria isolated from surface river water.</title>
        <authorList>
            <person name="Watanabe K."/>
            <person name="Kitamura T."/>
            <person name="Ogata Y."/>
            <person name="Shindo C."/>
            <person name="Suda W."/>
        </authorList>
    </citation>
    <scope>NUCLEOTIDE SEQUENCE [LARGE SCALE GENOMIC DNA]</scope>
    <source>
        <strain evidence="3 4">GENT5</strain>
    </source>
</reference>
<evidence type="ECO:0000256" key="2">
    <source>
        <dbReference type="SAM" id="Phobius"/>
    </source>
</evidence>
<gene>
    <name evidence="3" type="ORF">GENT5_14200</name>
</gene>
<dbReference type="PANTHER" id="PTHR34980">
    <property type="entry name" value="INNER MEMBRANE PROTEIN-RELATED-RELATED"/>
    <property type="match status" value="1"/>
</dbReference>
<accession>A0ABN6L0E9</accession>
<evidence type="ECO:0008006" key="5">
    <source>
        <dbReference type="Google" id="ProtNLM"/>
    </source>
</evidence>
<evidence type="ECO:0000313" key="4">
    <source>
        <dbReference type="Proteomes" id="UP001319867"/>
    </source>
</evidence>
<keyword evidence="2" id="KW-0472">Membrane</keyword>
<feature type="compositionally biased region" description="Polar residues" evidence="1">
    <location>
        <begin position="112"/>
        <end position="133"/>
    </location>
</feature>
<proteinExistence type="predicted"/>
<reference evidence="3 4" key="2">
    <citation type="journal article" date="2022" name="Microorganisms">
        <title>Complete Genome Sequences of Two Flavobacterium ammonificans Strains and a Flavobacterium ammoniigenes Strain of Ammonifying Bacterioplankton Isolated from Surface River Water.</title>
        <authorList>
            <person name="Suda W."/>
            <person name="Ogata Y."/>
            <person name="Shindo C."/>
            <person name="Watanabe K."/>
        </authorList>
    </citation>
    <scope>NUCLEOTIDE SEQUENCE [LARGE SCALE GENOMIC DNA]</scope>
    <source>
        <strain evidence="3 4">GENT5</strain>
    </source>
</reference>
<name>A0ABN6L0E9_9FLAO</name>
<feature type="transmembrane region" description="Helical" evidence="2">
    <location>
        <begin position="17"/>
        <end position="36"/>
    </location>
</feature>
<sequence length="166" mass="18612">MFENAFSFEGRIRRTEYGISGIIYGFFVVVINLIISGSDGDLAILGLAYIPMLWFFWAQGAKRCHDVGNSGWWQLIPFYGFWLLFQDGDYGQNKYGNNPKEILQNTINYGSSHNQQSSNPAGGYNQGSYSGGHNNQNNSDFSNNQSNSSYSKTNTSGEYNSGELYK</sequence>
<evidence type="ECO:0000256" key="1">
    <source>
        <dbReference type="SAM" id="MobiDB-lite"/>
    </source>
</evidence>
<evidence type="ECO:0000313" key="3">
    <source>
        <dbReference type="EMBL" id="BDB55115.1"/>
    </source>
</evidence>
<dbReference type="RefSeq" id="WP_229316505.1">
    <property type="nucleotide sequence ID" value="NZ_AP025184.1"/>
</dbReference>
<protein>
    <recommendedName>
        <fullName evidence="5">DUF805 domain-containing protein</fullName>
    </recommendedName>
</protein>
<keyword evidence="4" id="KW-1185">Reference proteome</keyword>
<keyword evidence="2" id="KW-1133">Transmembrane helix</keyword>
<organism evidence="3 4">
    <name type="scientific">Flavobacterium ammoniigenes</name>
    <dbReference type="NCBI Taxonomy" id="1751095"/>
    <lineage>
        <taxon>Bacteria</taxon>
        <taxon>Pseudomonadati</taxon>
        <taxon>Bacteroidota</taxon>
        <taxon>Flavobacteriia</taxon>
        <taxon>Flavobacteriales</taxon>
        <taxon>Flavobacteriaceae</taxon>
        <taxon>Flavobacterium</taxon>
    </lineage>
</organism>
<keyword evidence="2" id="KW-0812">Transmembrane</keyword>
<dbReference type="PANTHER" id="PTHR34980:SF3">
    <property type="entry name" value="BLR8105 PROTEIN"/>
    <property type="match status" value="1"/>
</dbReference>
<dbReference type="InterPro" id="IPR008523">
    <property type="entry name" value="DUF805"/>
</dbReference>
<feature type="transmembrane region" description="Helical" evidence="2">
    <location>
        <begin position="42"/>
        <end position="58"/>
    </location>
</feature>
<feature type="region of interest" description="Disordered" evidence="1">
    <location>
        <begin position="112"/>
        <end position="166"/>
    </location>
</feature>
<dbReference type="Pfam" id="PF05656">
    <property type="entry name" value="DUF805"/>
    <property type="match status" value="1"/>
</dbReference>